<reference evidence="2 3" key="1">
    <citation type="journal article" date="2024" name="Proc. Natl. Acad. Sci. U.S.A.">
        <title>The evolutionary genomics of adaptation to stress in wild rhizobium bacteria.</title>
        <authorList>
            <person name="Kehlet-Delgado H."/>
            <person name="Montoya A.P."/>
            <person name="Jensen K.T."/>
            <person name="Wendlandt C.E."/>
            <person name="Dexheimer C."/>
            <person name="Roberts M."/>
            <person name="Torres Martinez L."/>
            <person name="Friesen M.L."/>
            <person name="Griffitts J.S."/>
            <person name="Porter S.S."/>
        </authorList>
    </citation>
    <scope>NUCLEOTIDE SEQUENCE [LARGE SCALE GENOMIC DNA]</scope>
    <source>
        <strain evidence="2 3">M0729</strain>
    </source>
</reference>
<evidence type="ECO:0000256" key="1">
    <source>
        <dbReference type="SAM" id="MobiDB-lite"/>
    </source>
</evidence>
<evidence type="ECO:0000313" key="3">
    <source>
        <dbReference type="Proteomes" id="UP001464387"/>
    </source>
</evidence>
<sequence>MTLTLPAYFITRQIQHNLACAGFGRVRAATALRNDRSFQHNQGKTQNGRKRRKKGTNDNRHSLKENKHVTSQ</sequence>
<proteinExistence type="predicted"/>
<dbReference type="RefSeq" id="WP_287271285.1">
    <property type="nucleotide sequence ID" value="NZ_JAMYMY010000016.1"/>
</dbReference>
<feature type="compositionally biased region" description="Basic and acidic residues" evidence="1">
    <location>
        <begin position="55"/>
        <end position="72"/>
    </location>
</feature>
<keyword evidence="3" id="KW-1185">Reference proteome</keyword>
<evidence type="ECO:0000313" key="2">
    <source>
        <dbReference type="EMBL" id="MER8933647.1"/>
    </source>
</evidence>
<protein>
    <submittedName>
        <fullName evidence="2">Uncharacterized protein</fullName>
    </submittedName>
</protein>
<organism evidence="2 3">
    <name type="scientific">Mesorhizobium opportunistum</name>
    <dbReference type="NCBI Taxonomy" id="593909"/>
    <lineage>
        <taxon>Bacteria</taxon>
        <taxon>Pseudomonadati</taxon>
        <taxon>Pseudomonadota</taxon>
        <taxon>Alphaproteobacteria</taxon>
        <taxon>Hyphomicrobiales</taxon>
        <taxon>Phyllobacteriaceae</taxon>
        <taxon>Mesorhizobium</taxon>
    </lineage>
</organism>
<dbReference type="EMBL" id="JAMYPJ010000013">
    <property type="protein sequence ID" value="MER8933647.1"/>
    <property type="molecule type" value="Genomic_DNA"/>
</dbReference>
<gene>
    <name evidence="2" type="ORF">NKI33_11790</name>
</gene>
<comment type="caution">
    <text evidence="2">The sequence shown here is derived from an EMBL/GenBank/DDBJ whole genome shotgun (WGS) entry which is preliminary data.</text>
</comment>
<dbReference type="Proteomes" id="UP001464387">
    <property type="component" value="Unassembled WGS sequence"/>
</dbReference>
<accession>A0ABV1YFB0</accession>
<feature type="region of interest" description="Disordered" evidence="1">
    <location>
        <begin position="34"/>
        <end position="72"/>
    </location>
</feature>
<name>A0ABV1YFB0_9HYPH</name>